<evidence type="ECO:0000313" key="2">
    <source>
        <dbReference type="Proteomes" id="UP000069272"/>
    </source>
</evidence>
<sequence length="107" mass="11465">MISDHVPAATSIAKDLKQGSGHPTASAKPSFIGPNLGPVPIDYEPLKAPPLMTTSLTASLTLPNECIVLSSIVKEASPERKVQKLESASCFIRKDGRALHPKPFRTY</sequence>
<organism evidence="1 2">
    <name type="scientific">Anopheles albimanus</name>
    <name type="common">New world malaria mosquito</name>
    <dbReference type="NCBI Taxonomy" id="7167"/>
    <lineage>
        <taxon>Eukaryota</taxon>
        <taxon>Metazoa</taxon>
        <taxon>Ecdysozoa</taxon>
        <taxon>Arthropoda</taxon>
        <taxon>Hexapoda</taxon>
        <taxon>Insecta</taxon>
        <taxon>Pterygota</taxon>
        <taxon>Neoptera</taxon>
        <taxon>Endopterygota</taxon>
        <taxon>Diptera</taxon>
        <taxon>Nematocera</taxon>
        <taxon>Culicoidea</taxon>
        <taxon>Culicidae</taxon>
        <taxon>Anophelinae</taxon>
        <taxon>Anopheles</taxon>
    </lineage>
</organism>
<proteinExistence type="predicted"/>
<protein>
    <submittedName>
        <fullName evidence="1">Uncharacterized protein</fullName>
    </submittedName>
</protein>
<dbReference type="AlphaFoldDB" id="A0A182F7L4"/>
<evidence type="ECO:0000313" key="1">
    <source>
        <dbReference type="EnsemblMetazoa" id="AALB002473-PA"/>
    </source>
</evidence>
<name>A0A182F7L4_ANOAL</name>
<dbReference type="VEuPathDB" id="VectorBase:AALB20_026337"/>
<dbReference type="EnsemblMetazoa" id="AALB002473-RA">
    <property type="protein sequence ID" value="AALB002473-PA"/>
    <property type="gene ID" value="AALB002473"/>
</dbReference>
<reference evidence="1 2" key="1">
    <citation type="journal article" date="2017" name="G3 (Bethesda)">
        <title>The Physical Genome Mapping of Anopheles albimanus Corrected Scaffold Misassemblies and Identified Interarm Rearrangements in Genus Anopheles.</title>
        <authorList>
            <person name="Artemov G.N."/>
            <person name="Peery A.N."/>
            <person name="Jiang X."/>
            <person name="Tu Z."/>
            <person name="Stegniy V.N."/>
            <person name="Sharakhova M.V."/>
            <person name="Sharakhov I.V."/>
        </authorList>
    </citation>
    <scope>NUCLEOTIDE SEQUENCE [LARGE SCALE GENOMIC DNA]</scope>
    <source>
        <strain evidence="1 2">ALBI9_A</strain>
    </source>
</reference>
<dbReference type="VEuPathDB" id="VectorBase:AALB002473"/>
<accession>A0A182F7L4</accession>
<keyword evidence="2" id="KW-1185">Reference proteome</keyword>
<reference evidence="1" key="2">
    <citation type="submission" date="2022-08" db="UniProtKB">
        <authorList>
            <consortium name="EnsemblMetazoa"/>
        </authorList>
    </citation>
    <scope>IDENTIFICATION</scope>
    <source>
        <strain evidence="1">STECLA/ALBI9_A</strain>
    </source>
</reference>
<dbReference type="Proteomes" id="UP000069272">
    <property type="component" value="Chromosome 2R"/>
</dbReference>